<dbReference type="AlphaFoldDB" id="A0AAV5RSZ3"/>
<dbReference type="EMBL" id="BTGD01000001">
    <property type="protein sequence ID" value="GMM53771.1"/>
    <property type="molecule type" value="Genomic_DNA"/>
</dbReference>
<dbReference type="Gene3D" id="3.40.630.30">
    <property type="match status" value="1"/>
</dbReference>
<dbReference type="GO" id="GO:1990189">
    <property type="term" value="F:protein N-terminal-serine acetyltransferase activity"/>
    <property type="evidence" value="ECO:0007669"/>
    <property type="project" value="TreeGrafter"/>
</dbReference>
<dbReference type="InterPro" id="IPR016181">
    <property type="entry name" value="Acyl_CoA_acyltransferase"/>
</dbReference>
<keyword evidence="3" id="KW-1185">Reference proteome</keyword>
<dbReference type="GO" id="GO:0008999">
    <property type="term" value="F:protein-N-terminal-alanine acetyltransferase activity"/>
    <property type="evidence" value="ECO:0007669"/>
    <property type="project" value="TreeGrafter"/>
</dbReference>
<sequence length="237" mass="27307">MTTNEYGQILGAEVPGWTPRSLPTKVTLDGTFCKVIPLDFEKHAEGLMEAYKLEGNDKMWTYVPVGPLHTAEEFTKSFTAMQEGKTDVHFAIVDKKTDKLVGQFGLRRIDEANGVIEVGFVFFSPLMQKSRIGNEAHYLLAKYIFDDLQYRRYEWQCHSLNQPSRNAAERLGFQFEGIFRKIFLLRGANRDTAWLSMLDDEWPVCKKAFEMWLDDANFNEDGTQIKCLQDIRASLLE</sequence>
<proteinExistence type="predicted"/>
<dbReference type="PANTHER" id="PTHR43441">
    <property type="entry name" value="RIBOSOMAL-PROTEIN-SERINE ACETYLTRANSFERASE"/>
    <property type="match status" value="1"/>
</dbReference>
<feature type="domain" description="N-acetyltransferase" evidence="1">
    <location>
        <begin position="30"/>
        <end position="200"/>
    </location>
</feature>
<accession>A0AAV5RSZ3</accession>
<comment type="caution">
    <text evidence="2">The sequence shown here is derived from an EMBL/GenBank/DDBJ whole genome shotgun (WGS) entry which is preliminary data.</text>
</comment>
<gene>
    <name evidence="2" type="ORF">DAKH74_003870</name>
</gene>
<name>A0AAV5RSZ3_MAUHU</name>
<reference evidence="2 3" key="1">
    <citation type="journal article" date="2023" name="Elife">
        <title>Identification of key yeast species and microbe-microbe interactions impacting larval growth of Drosophila in the wild.</title>
        <authorList>
            <person name="Mure A."/>
            <person name="Sugiura Y."/>
            <person name="Maeda R."/>
            <person name="Honda K."/>
            <person name="Sakurai N."/>
            <person name="Takahashi Y."/>
            <person name="Watada M."/>
            <person name="Katoh T."/>
            <person name="Gotoh A."/>
            <person name="Gotoh Y."/>
            <person name="Taniguchi I."/>
            <person name="Nakamura K."/>
            <person name="Hayashi T."/>
            <person name="Katayama T."/>
            <person name="Uemura T."/>
            <person name="Hattori Y."/>
        </authorList>
    </citation>
    <scope>NUCLEOTIDE SEQUENCE [LARGE SCALE GENOMIC DNA]</scope>
    <source>
        <strain evidence="2 3">KH-74</strain>
    </source>
</reference>
<evidence type="ECO:0000313" key="2">
    <source>
        <dbReference type="EMBL" id="GMM53771.1"/>
    </source>
</evidence>
<protein>
    <recommendedName>
        <fullName evidence="1">N-acetyltransferase domain-containing protein</fullName>
    </recommendedName>
</protein>
<dbReference type="Proteomes" id="UP001377567">
    <property type="component" value="Unassembled WGS sequence"/>
</dbReference>
<dbReference type="Pfam" id="PF13302">
    <property type="entry name" value="Acetyltransf_3"/>
    <property type="match status" value="1"/>
</dbReference>
<dbReference type="PANTHER" id="PTHR43441:SF2">
    <property type="entry name" value="FAMILY ACETYLTRANSFERASE, PUTATIVE (AFU_ORTHOLOGUE AFUA_7G00850)-RELATED"/>
    <property type="match status" value="1"/>
</dbReference>
<evidence type="ECO:0000313" key="3">
    <source>
        <dbReference type="Proteomes" id="UP001377567"/>
    </source>
</evidence>
<organism evidence="2 3">
    <name type="scientific">Maudiozyma humilis</name>
    <name type="common">Sour dough yeast</name>
    <name type="synonym">Kazachstania humilis</name>
    <dbReference type="NCBI Taxonomy" id="51915"/>
    <lineage>
        <taxon>Eukaryota</taxon>
        <taxon>Fungi</taxon>
        <taxon>Dikarya</taxon>
        <taxon>Ascomycota</taxon>
        <taxon>Saccharomycotina</taxon>
        <taxon>Saccharomycetes</taxon>
        <taxon>Saccharomycetales</taxon>
        <taxon>Saccharomycetaceae</taxon>
        <taxon>Maudiozyma</taxon>
    </lineage>
</organism>
<evidence type="ECO:0000259" key="1">
    <source>
        <dbReference type="PROSITE" id="PS51186"/>
    </source>
</evidence>
<dbReference type="PROSITE" id="PS51186">
    <property type="entry name" value="GNAT"/>
    <property type="match status" value="1"/>
</dbReference>
<dbReference type="FunFam" id="3.40.630.30:FF:000047">
    <property type="entry name" value="Acetyltransferase, GNAT family"/>
    <property type="match status" value="1"/>
</dbReference>
<dbReference type="SUPFAM" id="SSF55729">
    <property type="entry name" value="Acyl-CoA N-acyltransferases (Nat)"/>
    <property type="match status" value="1"/>
</dbReference>
<dbReference type="InterPro" id="IPR000182">
    <property type="entry name" value="GNAT_dom"/>
</dbReference>
<dbReference type="InterPro" id="IPR051908">
    <property type="entry name" value="Ribosomal_N-acetyltransferase"/>
</dbReference>